<evidence type="ECO:0000256" key="8">
    <source>
        <dbReference type="SAM" id="Phobius"/>
    </source>
</evidence>
<dbReference type="PROSITE" id="PS50240">
    <property type="entry name" value="TRYPSIN_DOM"/>
    <property type="match status" value="1"/>
</dbReference>
<keyword evidence="8" id="KW-0472">Membrane</keyword>
<dbReference type="SMART" id="SM00020">
    <property type="entry name" value="Tryp_SPc"/>
    <property type="match status" value="1"/>
</dbReference>
<keyword evidence="4 7" id="KW-0720">Serine protease</keyword>
<dbReference type="PROSITE" id="PS00135">
    <property type="entry name" value="TRYPSIN_SER"/>
    <property type="match status" value="1"/>
</dbReference>
<dbReference type="PANTHER" id="PTHR24276:SF91">
    <property type="entry name" value="AT26814P-RELATED"/>
    <property type="match status" value="1"/>
</dbReference>
<dbReference type="InterPro" id="IPR009003">
    <property type="entry name" value="Peptidase_S1_PA"/>
</dbReference>
<evidence type="ECO:0000256" key="2">
    <source>
        <dbReference type="ARBA" id="ARBA00022757"/>
    </source>
</evidence>
<keyword evidence="8" id="KW-1133">Transmembrane helix</keyword>
<evidence type="ECO:0000256" key="5">
    <source>
        <dbReference type="ARBA" id="ARBA00023157"/>
    </source>
</evidence>
<evidence type="ECO:0000256" key="6">
    <source>
        <dbReference type="ARBA" id="ARBA00024195"/>
    </source>
</evidence>
<comment type="similarity">
    <text evidence="6">Belongs to the peptidase S1 family. CLIP subfamily.</text>
</comment>
<feature type="domain" description="Peptidase S1" evidence="10">
    <location>
        <begin position="30"/>
        <end position="271"/>
    </location>
</feature>
<dbReference type="InterPro" id="IPR001314">
    <property type="entry name" value="Peptidase_S1A"/>
</dbReference>
<evidence type="ECO:0000313" key="11">
    <source>
        <dbReference type="EMBL" id="JAA98154.1"/>
    </source>
</evidence>
<dbReference type="InterPro" id="IPR033116">
    <property type="entry name" value="TRYPSIN_SER"/>
</dbReference>
<organism evidence="11">
    <name type="scientific">Anopheles aquasalis</name>
    <name type="common">Malaria mosquito</name>
    <dbReference type="NCBI Taxonomy" id="42839"/>
    <lineage>
        <taxon>Eukaryota</taxon>
        <taxon>Metazoa</taxon>
        <taxon>Ecdysozoa</taxon>
        <taxon>Arthropoda</taxon>
        <taxon>Hexapoda</taxon>
        <taxon>Insecta</taxon>
        <taxon>Pterygota</taxon>
        <taxon>Neoptera</taxon>
        <taxon>Endopterygota</taxon>
        <taxon>Diptera</taxon>
        <taxon>Nematocera</taxon>
        <taxon>Culicoidea</taxon>
        <taxon>Culicidae</taxon>
        <taxon>Anophelinae</taxon>
        <taxon>Anopheles</taxon>
    </lineage>
</organism>
<keyword evidence="3 7" id="KW-0378">Hydrolase</keyword>
<dbReference type="FunFam" id="2.40.10.10:FF:000002">
    <property type="entry name" value="Transmembrane protease serine"/>
    <property type="match status" value="1"/>
</dbReference>
<keyword evidence="8" id="KW-0812">Transmembrane</keyword>
<keyword evidence="9" id="KW-0732">Signal</keyword>
<evidence type="ECO:0000256" key="7">
    <source>
        <dbReference type="RuleBase" id="RU363034"/>
    </source>
</evidence>
<dbReference type="GO" id="GO:0007586">
    <property type="term" value="P:digestion"/>
    <property type="evidence" value="ECO:0007669"/>
    <property type="project" value="UniProtKB-KW"/>
</dbReference>
<reference evidence="11" key="1">
    <citation type="submission" date="2013-07" db="EMBL/GenBank/DDBJ databases">
        <title>Transcriptome sequencing and developmental regulation of gene expression in Anopheles aquasalis.</title>
        <authorList>
            <consortium name="Brazilian Malaria Network (MCT/CNPq/MS/SCTIE/DECIT/PRONEX 555648/2009-5) and Research Network on Bioactive Molecules from Arthropod Vectors (NAP-MOBIARVE"/>
            <consortium name="University of Sao Paulo)"/>
            <person name="Marinotti O."/>
            <person name="Ribeiro J.M.C."/>
            <person name="Costa-da-Silva A.L."/>
            <person name="Silva M.C.P."/>
            <person name="Lopes A.R."/>
            <person name="Barros M.S."/>
            <person name="Sa-Nunes A."/>
            <person name="Konjin B.B."/>
            <person name="Carvalho E."/>
            <person name="Suesdek L."/>
            <person name="Silva-Neto M.A.C."/>
            <person name="Capurro M.L."/>
        </authorList>
    </citation>
    <scope>NUCLEOTIDE SEQUENCE</scope>
    <source>
        <tissue evidence="11">Whole body</tissue>
    </source>
</reference>
<dbReference type="Pfam" id="PF00089">
    <property type="entry name" value="Trypsin"/>
    <property type="match status" value="1"/>
</dbReference>
<evidence type="ECO:0000259" key="10">
    <source>
        <dbReference type="PROSITE" id="PS50240"/>
    </source>
</evidence>
<dbReference type="Gene3D" id="2.40.10.10">
    <property type="entry name" value="Trypsin-like serine proteases"/>
    <property type="match status" value="2"/>
</dbReference>
<keyword evidence="5" id="KW-1015">Disulfide bond</keyword>
<dbReference type="CDD" id="cd00190">
    <property type="entry name" value="Tryp_SPc"/>
    <property type="match status" value="1"/>
</dbReference>
<protein>
    <submittedName>
        <fullName evidence="11">Putative trypsin-7</fullName>
    </submittedName>
</protein>
<accession>T1DEQ6</accession>
<dbReference type="PROSITE" id="PS00134">
    <property type="entry name" value="TRYPSIN_HIS"/>
    <property type="match status" value="1"/>
</dbReference>
<keyword evidence="2" id="KW-0222">Digestion</keyword>
<feature type="transmembrane region" description="Helical" evidence="8">
    <location>
        <begin position="273"/>
        <end position="293"/>
    </location>
</feature>
<evidence type="ECO:0000256" key="1">
    <source>
        <dbReference type="ARBA" id="ARBA00022670"/>
    </source>
</evidence>
<dbReference type="PRINTS" id="PR00722">
    <property type="entry name" value="CHYMOTRYPSIN"/>
</dbReference>
<evidence type="ECO:0000256" key="9">
    <source>
        <dbReference type="SAM" id="SignalP"/>
    </source>
</evidence>
<feature type="signal peptide" evidence="9">
    <location>
        <begin position="1"/>
        <end position="24"/>
    </location>
</feature>
<name>T1DEQ6_ANOAQ</name>
<dbReference type="InterPro" id="IPR050430">
    <property type="entry name" value="Peptidase_S1"/>
</dbReference>
<evidence type="ECO:0000256" key="4">
    <source>
        <dbReference type="ARBA" id="ARBA00022825"/>
    </source>
</evidence>
<dbReference type="PANTHER" id="PTHR24276">
    <property type="entry name" value="POLYSERASE-RELATED"/>
    <property type="match status" value="1"/>
</dbReference>
<dbReference type="InterPro" id="IPR043504">
    <property type="entry name" value="Peptidase_S1_PA_chymotrypsin"/>
</dbReference>
<dbReference type="EMBL" id="GAMD01003436">
    <property type="protein sequence ID" value="JAA98154.1"/>
    <property type="molecule type" value="mRNA"/>
</dbReference>
<evidence type="ECO:0000256" key="3">
    <source>
        <dbReference type="ARBA" id="ARBA00022801"/>
    </source>
</evidence>
<dbReference type="SUPFAM" id="SSF50494">
    <property type="entry name" value="Trypsin-like serine proteases"/>
    <property type="match status" value="1"/>
</dbReference>
<dbReference type="VEuPathDB" id="VectorBase:AAQUA_002967"/>
<keyword evidence="1 7" id="KW-0645">Protease</keyword>
<feature type="chain" id="PRO_5004574325" evidence="9">
    <location>
        <begin position="25"/>
        <end position="294"/>
    </location>
</feature>
<dbReference type="InterPro" id="IPR018114">
    <property type="entry name" value="TRYPSIN_HIS"/>
</dbReference>
<dbReference type="InterPro" id="IPR001254">
    <property type="entry name" value="Trypsin_dom"/>
</dbReference>
<dbReference type="GO" id="GO:0004252">
    <property type="term" value="F:serine-type endopeptidase activity"/>
    <property type="evidence" value="ECO:0007669"/>
    <property type="project" value="InterPro"/>
</dbReference>
<dbReference type="GO" id="GO:0006508">
    <property type="term" value="P:proteolysis"/>
    <property type="evidence" value="ECO:0007669"/>
    <property type="project" value="UniProtKB-KW"/>
</dbReference>
<sequence length="294" mass="31003">MRFPVFARILGAVALASSLSGVASEPDGRIIGGFEAFPDDTRHQVSLRLKHLEDRQFGRGHICGGSLIGAKLVLTAAHCLMDSLGRPLGPQNYVIVGGGTERLTQTADTFTSPVRELLVHEAYDDELSRNDIALLKLSSAVPSDHPTLVVIALWEEAPVVGTRCQVSGWGTTIAGVQESTERLMAVNVTIVAMSSCNSTDSYDGELVPGMMCAGEPGGGKDSCQGDSGGPLVCEGRLAGVVSFGYECGLENFPGVYSDVAHYREWIRVNGASALAASVWSGLLASLLVAYYGAR</sequence>
<proteinExistence type="evidence at transcript level"/>
<dbReference type="FunFam" id="2.40.10.10:FF:000068">
    <property type="entry name" value="transmembrane protease serine 2"/>
    <property type="match status" value="1"/>
</dbReference>
<dbReference type="AlphaFoldDB" id="T1DEQ6"/>